<organism evidence="1 2">
    <name type="scientific">Fimbriiglobus ruber</name>
    <dbReference type="NCBI Taxonomy" id="1908690"/>
    <lineage>
        <taxon>Bacteria</taxon>
        <taxon>Pseudomonadati</taxon>
        <taxon>Planctomycetota</taxon>
        <taxon>Planctomycetia</taxon>
        <taxon>Gemmatales</taxon>
        <taxon>Gemmataceae</taxon>
        <taxon>Fimbriiglobus</taxon>
    </lineage>
</organism>
<dbReference type="AlphaFoldDB" id="A0A225DY49"/>
<gene>
    <name evidence="1" type="ORF">FRUB_04939</name>
</gene>
<reference evidence="2" key="1">
    <citation type="submission" date="2017-06" db="EMBL/GenBank/DDBJ databases">
        <title>Genome analysis of Fimbriiglobus ruber SP5, the first member of the order Planctomycetales with confirmed chitinolytic capability.</title>
        <authorList>
            <person name="Ravin N.V."/>
            <person name="Rakitin A.L."/>
            <person name="Ivanova A.A."/>
            <person name="Beletsky A.V."/>
            <person name="Kulichevskaya I.S."/>
            <person name="Mardanov A.V."/>
            <person name="Dedysh S.N."/>
        </authorList>
    </citation>
    <scope>NUCLEOTIDE SEQUENCE [LARGE SCALE GENOMIC DNA]</scope>
    <source>
        <strain evidence="2">SP5</strain>
    </source>
</reference>
<dbReference type="EMBL" id="NIDE01000007">
    <property type="protein sequence ID" value="OWK41047.1"/>
    <property type="molecule type" value="Genomic_DNA"/>
</dbReference>
<name>A0A225DY49_9BACT</name>
<proteinExistence type="predicted"/>
<evidence type="ECO:0000313" key="2">
    <source>
        <dbReference type="Proteomes" id="UP000214646"/>
    </source>
</evidence>
<dbReference type="Proteomes" id="UP000214646">
    <property type="component" value="Unassembled WGS sequence"/>
</dbReference>
<evidence type="ECO:0008006" key="3">
    <source>
        <dbReference type="Google" id="ProtNLM"/>
    </source>
</evidence>
<protein>
    <recommendedName>
        <fullName evidence="3">Transposase</fullName>
    </recommendedName>
</protein>
<sequence length="261" mass="29171">MPSHVEFESTPYTRVRRPTPQIVATLFGKVRLWRVGYRPTHRTGEPTLFPVALQLGLAAGATPAIAERAAYYQSEAGATQRRTRQRLRDEHGLRWGIKKLREVVARVADGMAAARHDVQVQNILRLLEQAWVGTGPHKPVLSVGRDGISFGLPVRGGTVFEVATAGTVTVMNRRGRRLGTVYLAHTPESKQGTMSRNLTRLVTAVLQAWERPLPRLCYVTDAGDNESAYYATVLRPMRHPRTGDRLDGVRVVDYYHASERL</sequence>
<comment type="caution">
    <text evidence="1">The sequence shown here is derived from an EMBL/GenBank/DDBJ whole genome shotgun (WGS) entry which is preliminary data.</text>
</comment>
<evidence type="ECO:0000313" key="1">
    <source>
        <dbReference type="EMBL" id="OWK41047.1"/>
    </source>
</evidence>
<keyword evidence="2" id="KW-1185">Reference proteome</keyword>
<accession>A0A225DY49</accession>